<name>A0A6C0CVP9_9ZZZZ</name>
<protein>
    <submittedName>
        <fullName evidence="1">Uncharacterized protein</fullName>
    </submittedName>
</protein>
<organism evidence="1">
    <name type="scientific">viral metagenome</name>
    <dbReference type="NCBI Taxonomy" id="1070528"/>
    <lineage>
        <taxon>unclassified sequences</taxon>
        <taxon>metagenomes</taxon>
        <taxon>organismal metagenomes</taxon>
    </lineage>
</organism>
<sequence length="36" mass="4502">MSIFLYMFKKMKINICKMNLLYLEDNFIKTYLILTY</sequence>
<reference evidence="1" key="1">
    <citation type="journal article" date="2020" name="Nature">
        <title>Giant virus diversity and host interactions through global metagenomics.</title>
        <authorList>
            <person name="Schulz F."/>
            <person name="Roux S."/>
            <person name="Paez-Espino D."/>
            <person name="Jungbluth S."/>
            <person name="Walsh D.A."/>
            <person name="Denef V.J."/>
            <person name="McMahon K.D."/>
            <person name="Konstantinidis K.T."/>
            <person name="Eloe-Fadrosh E.A."/>
            <person name="Kyrpides N.C."/>
            <person name="Woyke T."/>
        </authorList>
    </citation>
    <scope>NUCLEOTIDE SEQUENCE</scope>
    <source>
        <strain evidence="1">GVMAG-M-3300023109-53</strain>
    </source>
</reference>
<dbReference type="AlphaFoldDB" id="A0A6C0CVP9"/>
<dbReference type="EMBL" id="MN739499">
    <property type="protein sequence ID" value="QHT08598.1"/>
    <property type="molecule type" value="Genomic_DNA"/>
</dbReference>
<evidence type="ECO:0000313" key="1">
    <source>
        <dbReference type="EMBL" id="QHT08598.1"/>
    </source>
</evidence>
<accession>A0A6C0CVP9</accession>
<proteinExistence type="predicted"/>